<comment type="caution">
    <text evidence="2">The sequence shown here is derived from an EMBL/GenBank/DDBJ whole genome shotgun (WGS) entry which is preliminary data.</text>
</comment>
<evidence type="ECO:0000313" key="2">
    <source>
        <dbReference type="EMBL" id="GMI45197.1"/>
    </source>
</evidence>
<dbReference type="AlphaFoldDB" id="A0A9W7GJM3"/>
<evidence type="ECO:0000313" key="3">
    <source>
        <dbReference type="Proteomes" id="UP001165065"/>
    </source>
</evidence>
<dbReference type="EMBL" id="BRYA01000239">
    <property type="protein sequence ID" value="GMI45197.1"/>
    <property type="molecule type" value="Genomic_DNA"/>
</dbReference>
<evidence type="ECO:0000256" key="1">
    <source>
        <dbReference type="SAM" id="MobiDB-lite"/>
    </source>
</evidence>
<sequence length="381" mass="41025">MVNATIPTQSELKASEVECSLWQSLLASTTGSSDGGIPSPAVVLSAAFSFGAYEALLDLSTKGAVLPLQYGLVENQFPVYSLDVRLDDRSLLSKIILPSSSAPPCLYIVDVVVGGDGVQVGAGDIFSSVEAQVHAVWKVLKEEASLDIPPLSFPLNPASSSTVPSSPPPGPLPVLFAVTIDTSLFEGTYVRKQAFAYLTYCLVSYASSLGCGVIFLPSSDGEKETERRAAFRRVVASKAVREDGQGAEEPAEDSDEFYLYLPQGGISKELVEFLRDNSGCKGGWEADCEWSEFVRTVVDGEKVYKLAPEGAEDDVEQKAEMEAVSSYEWMRALQTNMESDTMARRKSTTIEAKKKEGEGDADTPSKKTEDVSSFFADLLAK</sequence>
<feature type="region of interest" description="Disordered" evidence="1">
    <location>
        <begin position="338"/>
        <end position="381"/>
    </location>
</feature>
<name>A0A9W7GJM3_9STRA</name>
<accession>A0A9W7GJM3</accession>
<keyword evidence="3" id="KW-1185">Reference proteome</keyword>
<organism evidence="2 3">
    <name type="scientific">Triparma columacea</name>
    <dbReference type="NCBI Taxonomy" id="722753"/>
    <lineage>
        <taxon>Eukaryota</taxon>
        <taxon>Sar</taxon>
        <taxon>Stramenopiles</taxon>
        <taxon>Ochrophyta</taxon>
        <taxon>Bolidophyceae</taxon>
        <taxon>Parmales</taxon>
        <taxon>Triparmaceae</taxon>
        <taxon>Triparma</taxon>
    </lineage>
</organism>
<dbReference type="Proteomes" id="UP001165065">
    <property type="component" value="Unassembled WGS sequence"/>
</dbReference>
<dbReference type="OrthoDB" id="10411093at2759"/>
<protein>
    <submittedName>
        <fullName evidence="2">Uncharacterized protein</fullName>
    </submittedName>
</protein>
<proteinExistence type="predicted"/>
<reference evidence="3" key="1">
    <citation type="journal article" date="2023" name="Commun. Biol.">
        <title>Genome analysis of Parmales, the sister group of diatoms, reveals the evolutionary specialization of diatoms from phago-mixotrophs to photoautotrophs.</title>
        <authorList>
            <person name="Ban H."/>
            <person name="Sato S."/>
            <person name="Yoshikawa S."/>
            <person name="Yamada K."/>
            <person name="Nakamura Y."/>
            <person name="Ichinomiya M."/>
            <person name="Sato N."/>
            <person name="Blanc-Mathieu R."/>
            <person name="Endo H."/>
            <person name="Kuwata A."/>
            <person name="Ogata H."/>
        </authorList>
    </citation>
    <scope>NUCLEOTIDE SEQUENCE [LARGE SCALE GENOMIC DNA]</scope>
</reference>
<feature type="compositionally biased region" description="Basic and acidic residues" evidence="1">
    <location>
        <begin position="351"/>
        <end position="370"/>
    </location>
</feature>
<gene>
    <name evidence="2" type="ORF">TrCOL_g3342</name>
</gene>